<feature type="compositionally biased region" description="Basic and acidic residues" evidence="1">
    <location>
        <begin position="28"/>
        <end position="39"/>
    </location>
</feature>
<feature type="compositionally biased region" description="Basic and acidic residues" evidence="1">
    <location>
        <begin position="48"/>
        <end position="57"/>
    </location>
</feature>
<dbReference type="Pfam" id="PF09444">
    <property type="entry name" value="MRC1"/>
    <property type="match status" value="1"/>
</dbReference>
<feature type="region of interest" description="Disordered" evidence="1">
    <location>
        <begin position="603"/>
        <end position="625"/>
    </location>
</feature>
<gene>
    <name evidence="3" type="ORF">PtA15_18A61</name>
</gene>
<feature type="region of interest" description="Disordered" evidence="1">
    <location>
        <begin position="89"/>
        <end position="111"/>
    </location>
</feature>
<keyword evidence="4" id="KW-1185">Reference proteome</keyword>
<dbReference type="Proteomes" id="UP001164743">
    <property type="component" value="Chromosome 18A"/>
</dbReference>
<evidence type="ECO:0000313" key="3">
    <source>
        <dbReference type="EMBL" id="WAQ93005.1"/>
    </source>
</evidence>
<reference evidence="3" key="1">
    <citation type="submission" date="2022-10" db="EMBL/GenBank/DDBJ databases">
        <title>Puccinia triticina Genome sequencing and assembly.</title>
        <authorList>
            <person name="Li C."/>
        </authorList>
    </citation>
    <scope>NUCLEOTIDE SEQUENCE</scope>
    <source>
        <strain evidence="3">Pt15</strain>
    </source>
</reference>
<feature type="compositionally biased region" description="Acidic residues" evidence="1">
    <location>
        <begin position="509"/>
        <end position="519"/>
    </location>
</feature>
<feature type="compositionally biased region" description="Low complexity" evidence="1">
    <location>
        <begin position="281"/>
        <end position="301"/>
    </location>
</feature>
<feature type="compositionally biased region" description="Basic residues" evidence="1">
    <location>
        <begin position="613"/>
        <end position="625"/>
    </location>
</feature>
<dbReference type="GeneID" id="77805911"/>
<feature type="region of interest" description="Disordered" evidence="1">
    <location>
        <begin position="478"/>
        <end position="565"/>
    </location>
</feature>
<proteinExistence type="predicted"/>
<feature type="region of interest" description="Disordered" evidence="1">
    <location>
        <begin position="1"/>
        <end position="71"/>
    </location>
</feature>
<sequence>MAAEDEHTSTIEPASSPQPQHPPPKRARPQDHLQSEETKKKKKLRALSKKDREEAERTVASLERQKTARLTATCRAPLTRVDDIIQKASTTTTHNTPANKLKKNSASTPDQQIIQLSDSDSDLEIINQPTTTLIKQKLNPSSSKAAKKDPPKSHLLDELSKKAAYENALTRERKQAEFLERGGRLSNRELPRRNSNNPSEIGLKAILHGEDQSAKAEEDEDEIENSDEDEHQRTITRPPADLPHPGSPSTSKPLLPPVLTSITSIILAPDSTSTDRESLRSSKPPLSEPSEPGGPRRSSSPIDLPGFQLDGPSQPSAKKENPSLLEGSPPLTGFGQVECSGIDGFGELEGSPANSPKERDMMMMALGAQDTAVEDDEQPTQYVNHRGLLTQNKPNGPPDSPLMSQDVIARTPFALRRDGTNRQGQGFIQRETEASPTKPQGVVPSSWRVIRSASPEPAPKQPAGGVVDAFAKVMNAQIEQSANPFKSPPPVPSKKARGSGGAGRAFLADEADESEDEYETLLGRRRGGEGGSGSDDEHGSEDEGSLKDLVDDAEDERDEQTRMKEELARRELDQKYHEELEARRTEHIQKVVDGKVRLKQARLNRSGDAEHAAKKKKRAIHKLVL</sequence>
<evidence type="ECO:0000259" key="2">
    <source>
        <dbReference type="Pfam" id="PF09444"/>
    </source>
</evidence>
<evidence type="ECO:0000313" key="4">
    <source>
        <dbReference type="Proteomes" id="UP001164743"/>
    </source>
</evidence>
<feature type="region of interest" description="Disordered" evidence="1">
    <location>
        <begin position="414"/>
        <end position="465"/>
    </location>
</feature>
<feature type="region of interest" description="Disordered" evidence="1">
    <location>
        <begin position="134"/>
        <end position="160"/>
    </location>
</feature>
<protein>
    <recommendedName>
        <fullName evidence="2">DNA replication checkpoint mediator MRC1 domain-containing protein</fullName>
    </recommendedName>
</protein>
<dbReference type="RefSeq" id="XP_053028560.1">
    <property type="nucleotide sequence ID" value="XM_053165017.1"/>
</dbReference>
<accession>A0ABY7DAG4</accession>
<dbReference type="InterPro" id="IPR018564">
    <property type="entry name" value="Repl_chkpnt_MRC1_dom"/>
</dbReference>
<feature type="region of interest" description="Disordered" evidence="1">
    <location>
        <begin position="177"/>
        <end position="361"/>
    </location>
</feature>
<organism evidence="3 4">
    <name type="scientific">Puccinia triticina</name>
    <dbReference type="NCBI Taxonomy" id="208348"/>
    <lineage>
        <taxon>Eukaryota</taxon>
        <taxon>Fungi</taxon>
        <taxon>Dikarya</taxon>
        <taxon>Basidiomycota</taxon>
        <taxon>Pucciniomycotina</taxon>
        <taxon>Pucciniomycetes</taxon>
        <taxon>Pucciniales</taxon>
        <taxon>Pucciniaceae</taxon>
        <taxon>Puccinia</taxon>
    </lineage>
</organism>
<dbReference type="EMBL" id="CP110438">
    <property type="protein sequence ID" value="WAQ93005.1"/>
    <property type="molecule type" value="Genomic_DNA"/>
</dbReference>
<feature type="compositionally biased region" description="Basic and acidic residues" evidence="1">
    <location>
        <begin position="207"/>
        <end position="216"/>
    </location>
</feature>
<name>A0ABY7DAG4_9BASI</name>
<feature type="domain" description="DNA replication checkpoint mediator MRC1" evidence="2">
    <location>
        <begin position="504"/>
        <end position="614"/>
    </location>
</feature>
<feature type="compositionally biased region" description="Acidic residues" evidence="1">
    <location>
        <begin position="217"/>
        <end position="229"/>
    </location>
</feature>
<feature type="compositionally biased region" description="Basic and acidic residues" evidence="1">
    <location>
        <begin position="146"/>
        <end position="160"/>
    </location>
</feature>
<evidence type="ECO:0000256" key="1">
    <source>
        <dbReference type="SAM" id="MobiDB-lite"/>
    </source>
</evidence>
<feature type="compositionally biased region" description="Basic and acidic residues" evidence="1">
    <location>
        <begin position="177"/>
        <end position="192"/>
    </location>
</feature>